<dbReference type="FunFam" id="3.30.70.330:FF:000478">
    <property type="entry name" value="heterogeneous nuclear ribonucleoprotein 1"/>
    <property type="match status" value="1"/>
</dbReference>
<dbReference type="Gramene" id="ONIVA10G13040.2">
    <property type="protein sequence ID" value="ONIVA10G13040.2"/>
    <property type="gene ID" value="ONIVA10G13040"/>
</dbReference>
<dbReference type="PANTHER" id="PTHR31280:SF5">
    <property type="entry name" value="MHD1 DOMAIN-CONTAINING PROTEIN"/>
    <property type="match status" value="1"/>
</dbReference>
<dbReference type="InterPro" id="IPR012677">
    <property type="entry name" value="Nucleotide-bd_a/b_plait_sf"/>
</dbReference>
<dbReference type="STRING" id="4536.A0A0E0ITF3"/>
<feature type="compositionally biased region" description="Low complexity" evidence="2">
    <location>
        <begin position="227"/>
        <end position="238"/>
    </location>
</feature>
<feature type="region of interest" description="Disordered" evidence="2">
    <location>
        <begin position="84"/>
        <end position="122"/>
    </location>
</feature>
<reference evidence="6" key="2">
    <citation type="submission" date="2018-04" db="EMBL/GenBank/DDBJ databases">
        <title>OnivRS2 (Oryza nivara Reference Sequence Version 2).</title>
        <authorList>
            <person name="Zhang J."/>
            <person name="Kudrna D."/>
            <person name="Lee S."/>
            <person name="Talag J."/>
            <person name="Rajasekar S."/>
            <person name="Welchert J."/>
            <person name="Hsing Y.-I."/>
            <person name="Wing R.A."/>
        </authorList>
    </citation>
    <scope>NUCLEOTIDE SEQUENCE [LARGE SCALE GENOMIC DNA]</scope>
</reference>
<dbReference type="eggNOG" id="KOG4205">
    <property type="taxonomic scope" value="Eukaryota"/>
</dbReference>
<proteinExistence type="predicted"/>
<feature type="region of interest" description="Disordered" evidence="2">
    <location>
        <begin position="514"/>
        <end position="533"/>
    </location>
</feature>
<feature type="compositionally biased region" description="Low complexity" evidence="2">
    <location>
        <begin position="522"/>
        <end position="533"/>
    </location>
</feature>
<dbReference type="Gene3D" id="3.30.70.330">
    <property type="match status" value="2"/>
</dbReference>
<evidence type="ECO:0000259" key="3">
    <source>
        <dbReference type="PROSITE" id="PS50102"/>
    </source>
</evidence>
<evidence type="ECO:0000256" key="2">
    <source>
        <dbReference type="SAM" id="MobiDB-lite"/>
    </source>
</evidence>
<accession>A0A0E0ITF3</accession>
<feature type="domain" description="RRM" evidence="3">
    <location>
        <begin position="6"/>
        <end position="82"/>
    </location>
</feature>
<feature type="region of interest" description="Disordered" evidence="2">
    <location>
        <begin position="201"/>
        <end position="253"/>
    </location>
</feature>
<evidence type="ECO:0008006" key="8">
    <source>
        <dbReference type="Google" id="ProtNLM"/>
    </source>
</evidence>
<feature type="compositionally biased region" description="Gly residues" evidence="2">
    <location>
        <begin position="212"/>
        <end position="226"/>
    </location>
</feature>
<dbReference type="PROSITE" id="PS50102">
    <property type="entry name" value="RRM"/>
    <property type="match status" value="2"/>
</dbReference>
<evidence type="ECO:0000256" key="1">
    <source>
        <dbReference type="PROSITE-ProRule" id="PRU00176"/>
    </source>
</evidence>
<dbReference type="InterPro" id="IPR014770">
    <property type="entry name" value="Munc13_1"/>
</dbReference>
<dbReference type="Pfam" id="PF00076">
    <property type="entry name" value="RRM_1"/>
    <property type="match status" value="2"/>
</dbReference>
<organism evidence="6">
    <name type="scientific">Oryza nivara</name>
    <name type="common">Indian wild rice</name>
    <name type="synonym">Oryza sativa f. spontanea</name>
    <dbReference type="NCBI Taxonomy" id="4536"/>
    <lineage>
        <taxon>Eukaryota</taxon>
        <taxon>Viridiplantae</taxon>
        <taxon>Streptophyta</taxon>
        <taxon>Embryophyta</taxon>
        <taxon>Tracheophyta</taxon>
        <taxon>Spermatophyta</taxon>
        <taxon>Magnoliopsida</taxon>
        <taxon>Liliopsida</taxon>
        <taxon>Poales</taxon>
        <taxon>Poaceae</taxon>
        <taxon>BOP clade</taxon>
        <taxon>Oryzoideae</taxon>
        <taxon>Oryzeae</taxon>
        <taxon>Oryzinae</taxon>
        <taxon>Oryza</taxon>
    </lineage>
</organism>
<feature type="domain" description="RRM" evidence="3">
    <location>
        <begin position="128"/>
        <end position="205"/>
    </location>
</feature>
<feature type="domain" description="MHD1" evidence="4">
    <location>
        <begin position="1048"/>
        <end position="1191"/>
    </location>
</feature>
<dbReference type="CDD" id="cd12330">
    <property type="entry name" value="RRM2_Hrp1p"/>
    <property type="match status" value="1"/>
</dbReference>
<feature type="domain" description="MHD2" evidence="5">
    <location>
        <begin position="1317"/>
        <end position="1428"/>
    </location>
</feature>
<dbReference type="InterPro" id="IPR057984">
    <property type="entry name" value="PATROL1_C"/>
</dbReference>
<reference evidence="6" key="1">
    <citation type="submission" date="2015-04" db="UniProtKB">
        <authorList>
            <consortium name="EnsemblPlants"/>
        </authorList>
    </citation>
    <scope>IDENTIFICATION</scope>
    <source>
        <strain evidence="6">SL10</strain>
    </source>
</reference>
<keyword evidence="1" id="KW-0694">RNA-binding</keyword>
<dbReference type="InterPro" id="IPR035979">
    <property type="entry name" value="RBD_domain_sf"/>
</dbReference>
<dbReference type="InterPro" id="IPR008528">
    <property type="entry name" value="unc-13_homologue"/>
</dbReference>
<dbReference type="HOGENOM" id="CLU_004281_0_0_1"/>
<dbReference type="CDD" id="cd12325">
    <property type="entry name" value="RRM1_hnRNPA_hnRNPD_like"/>
    <property type="match status" value="1"/>
</dbReference>
<name>A0A0E0ITF3_ORYNI</name>
<sequence length="1498" mass="157658">MESDQGKLFIGGISWETTEEKLRDHFAAYGDVSQAAVMRDKLTGRPRGFGFVVFSDPSSVDAALVDPHTLDGRTVDVKRALSREEQQAAKAANPSAGGRHASGGGGGGGGAGGGGGGGGGDAGGARTKKIFVGGLPSNLTEDEFRQYFQTYGVVTDVVVMYDQNTQRPRGFGFITFDAEDAVDRVLHKTFHDLSGKMVEVKRALPREANPGSGSGGRSMGGGGGGYQSNNGPNSNSGGYDSRGDASRYGQAQQGSGGYPGYGAGGYGAGTVGYGYGHANPGTAYGNYGAGGFGGVPAGYGGHYGNPNAPGSGYQGGPPGANRGPWGGQAPSGYGTGSYGGNAGYAAWNNSSAGGNAPTSQAAGAGTGYGSQGYGYGGYGGDASYGNHGGYGGYGGRGDGAGNPAAGGGSGYGAGYGSGNGGSGYPNAWADPSQGGGFGASVNGVSEGQSNYGSGYGGVQPRVAHCKPGTEIVELHLGSLFGPLLSWSPRVSCLLDVARCARARTVVATAARNGGEMGRHQRSGSLSVTSSATPSSDATELDFAAAADVSCPFGRVDALGPVELRETAYEIFFMSCRSSSGGNTAGAAEVSSPVAGPRGGGGSRVKKALGLKARRLSSSSAAMVAQPMMVRTLSQTSGPASPGRGRRPMTSAEIMRQQMRVTEQSDARLRRTLMRAVVGQVGRRPDTIVLPLELLRQLKPAEFADGEEYHQWQFRQVKLLEAGLILHPSLPLDRLNSAVLRFREVMRATEIRAIDTAKSSDAMRTLTSAVHALAWRSGVGSGGGDACHWADGYPLNVLLYASLLHAIFDHRDCTVVLDEVDELLDLIRKTWPTLGVTRPVHNVCLAWAFFQQYVVTGQVEPELAAAALAVLADVAADARGTRDAVYGKALLGALGAMQEWSEKRLLDYHDSYEKGIGGAPTEGMEILLSISLAAGKIIADPDDAADADDAANFAGDRVDYYIRCSMKNAFTKILESGMGDGDGEPGVVLTQLARDTEELAVVERRSFSPVLRRWHPAPVAVAAVTLHGCYGVVLRQYLGKVTILTEELVRVLQSASRMEKAMAQMTAEDAADCRDDRAKAIVGDMEPYEVDSVVMGLLKVWMDDRFKITMDCLARAKETESWIPKSKDEPFAGSAMEMMKLAKYTVEEFSEIPASAKDEVVQDLVDGLEAIFQEYISFAASCGAKQNYLPPLPPLTRCNQDSGFFKLWRKAVLPSCQAPEGGPRGVGVGGGSHHVPRPSISRGTQRLYVRLNTLEYVLTHLHAIDKSLVAAPSPRFDGARAAAKSAIARVAEVAAFRLVFLDSRHSFYHGLYLRGVADTRIRPALRALKQNLTFLVSVLADRAQPVAVREVMRASFEAFLMVLLAGGGDRSFARGDHAMVEEDFRSLRRAFCTCGEGLVPEEVVAREAEAAERVVELMARPTDALIDAFGVATSESIVAAVGRGGDDGDGGYGGVTPVPPTSRRWDAADANTILRVLCHRDDEAASQFLKRTFQLAKRR</sequence>
<dbReference type="PROSITE" id="PS51258">
    <property type="entry name" value="MHD1"/>
    <property type="match status" value="1"/>
</dbReference>
<dbReference type="EnsemblPlants" id="ONIVA10G13040.2">
    <property type="protein sequence ID" value="ONIVA10G13040.2"/>
    <property type="gene ID" value="ONIVA10G13040"/>
</dbReference>
<protein>
    <recommendedName>
        <fullName evidence="8">RRM domain-containing protein</fullName>
    </recommendedName>
</protein>
<dbReference type="PANTHER" id="PTHR31280">
    <property type="entry name" value="PROTEIN UNC-13 HOMOLOG"/>
    <property type="match status" value="1"/>
</dbReference>
<evidence type="ECO:0000259" key="4">
    <source>
        <dbReference type="PROSITE" id="PS51258"/>
    </source>
</evidence>
<keyword evidence="7" id="KW-1185">Reference proteome</keyword>
<feature type="region of interest" description="Disordered" evidence="2">
    <location>
        <begin position="583"/>
        <end position="603"/>
    </location>
</feature>
<dbReference type="Pfam" id="PF25761">
    <property type="entry name" value="TPR_PATROL1"/>
    <property type="match status" value="1"/>
</dbReference>
<evidence type="ECO:0000313" key="7">
    <source>
        <dbReference type="Proteomes" id="UP000006591"/>
    </source>
</evidence>
<feature type="compositionally biased region" description="Gly residues" evidence="2">
    <location>
        <begin position="100"/>
        <end position="122"/>
    </location>
</feature>
<dbReference type="SMART" id="SM00360">
    <property type="entry name" value="RRM"/>
    <property type="match status" value="2"/>
</dbReference>
<evidence type="ECO:0000259" key="5">
    <source>
        <dbReference type="PROSITE" id="PS51259"/>
    </source>
</evidence>
<dbReference type="InterPro" id="IPR000504">
    <property type="entry name" value="RRM_dom"/>
</dbReference>
<evidence type="ECO:0000313" key="6">
    <source>
        <dbReference type="EnsemblPlants" id="ONIVA10G13040.2"/>
    </source>
</evidence>
<dbReference type="SUPFAM" id="SSF54928">
    <property type="entry name" value="RNA-binding domain, RBD"/>
    <property type="match status" value="2"/>
</dbReference>
<dbReference type="OMA" id="DAHEYQI"/>
<dbReference type="InterPro" id="IPR014772">
    <property type="entry name" value="Munc13_dom-2"/>
</dbReference>
<dbReference type="PROSITE" id="PS51259">
    <property type="entry name" value="MHD2"/>
    <property type="match status" value="1"/>
</dbReference>
<dbReference type="Proteomes" id="UP000006591">
    <property type="component" value="Chromosome 10"/>
</dbReference>
<dbReference type="GO" id="GO:0003723">
    <property type="term" value="F:RNA binding"/>
    <property type="evidence" value="ECO:0007669"/>
    <property type="project" value="UniProtKB-UniRule"/>
</dbReference>